<keyword evidence="4" id="KW-0408">Iron</keyword>
<dbReference type="InterPro" id="IPR026992">
    <property type="entry name" value="DIOX_N"/>
</dbReference>
<evidence type="ECO:0000256" key="4">
    <source>
        <dbReference type="ARBA" id="ARBA00023004"/>
    </source>
</evidence>
<dbReference type="GO" id="GO:0046872">
    <property type="term" value="F:metal ion binding"/>
    <property type="evidence" value="ECO:0007669"/>
    <property type="project" value="UniProtKB-KW"/>
</dbReference>
<evidence type="ECO:0000259" key="5">
    <source>
        <dbReference type="Pfam" id="PF14226"/>
    </source>
</evidence>
<evidence type="ECO:0000313" key="6">
    <source>
        <dbReference type="EMBL" id="OEL26530.1"/>
    </source>
</evidence>
<comment type="cofactor">
    <cofactor evidence="1">
        <name>L-ascorbate</name>
        <dbReference type="ChEBI" id="CHEBI:38290"/>
    </cofactor>
</comment>
<evidence type="ECO:0000256" key="2">
    <source>
        <dbReference type="ARBA" id="ARBA00022723"/>
    </source>
</evidence>
<feature type="domain" description="Non-haem dioxygenase N-terminal" evidence="5">
    <location>
        <begin position="49"/>
        <end position="151"/>
    </location>
</feature>
<dbReference type="InterPro" id="IPR027443">
    <property type="entry name" value="IPNS-like_sf"/>
</dbReference>
<organism evidence="6 7">
    <name type="scientific">Dichanthelium oligosanthes</name>
    <dbReference type="NCBI Taxonomy" id="888268"/>
    <lineage>
        <taxon>Eukaryota</taxon>
        <taxon>Viridiplantae</taxon>
        <taxon>Streptophyta</taxon>
        <taxon>Embryophyta</taxon>
        <taxon>Tracheophyta</taxon>
        <taxon>Spermatophyta</taxon>
        <taxon>Magnoliopsida</taxon>
        <taxon>Liliopsida</taxon>
        <taxon>Poales</taxon>
        <taxon>Poaceae</taxon>
        <taxon>PACMAD clade</taxon>
        <taxon>Panicoideae</taxon>
        <taxon>Panicodae</taxon>
        <taxon>Paniceae</taxon>
        <taxon>Dichantheliinae</taxon>
        <taxon>Dichanthelium</taxon>
    </lineage>
</organism>
<dbReference type="Gene3D" id="2.60.120.330">
    <property type="entry name" value="B-lactam Antibiotic, Isopenicillin N Synthase, Chain"/>
    <property type="match status" value="1"/>
</dbReference>
<dbReference type="STRING" id="888268.A0A1E5VN23"/>
<accession>A0A1E5VN23</accession>
<name>A0A1E5VN23_9POAL</name>
<protein>
    <submittedName>
        <fullName evidence="6">Gibberellin 3-beta-dioxygenase 2-3</fullName>
    </submittedName>
</protein>
<keyword evidence="7" id="KW-1185">Reference proteome</keyword>
<evidence type="ECO:0000256" key="3">
    <source>
        <dbReference type="ARBA" id="ARBA00023002"/>
    </source>
</evidence>
<keyword evidence="2" id="KW-0479">Metal-binding</keyword>
<comment type="caution">
    <text evidence="6">The sequence shown here is derived from an EMBL/GenBank/DDBJ whole genome shotgun (WGS) entry which is preliminary data.</text>
</comment>
<dbReference type="AlphaFoldDB" id="A0A1E5VN23"/>
<keyword evidence="6" id="KW-0223">Dioxygenase</keyword>
<dbReference type="EMBL" id="LWDX02034505">
    <property type="protein sequence ID" value="OEL26530.1"/>
    <property type="molecule type" value="Genomic_DNA"/>
</dbReference>
<evidence type="ECO:0000313" key="7">
    <source>
        <dbReference type="Proteomes" id="UP000095767"/>
    </source>
</evidence>
<evidence type="ECO:0000256" key="1">
    <source>
        <dbReference type="ARBA" id="ARBA00001961"/>
    </source>
</evidence>
<proteinExistence type="predicted"/>
<reference evidence="6 7" key="1">
    <citation type="submission" date="2016-09" db="EMBL/GenBank/DDBJ databases">
        <title>The draft genome of Dichanthelium oligosanthes: A C3 panicoid grass species.</title>
        <authorList>
            <person name="Studer A.J."/>
            <person name="Schnable J.C."/>
            <person name="Brutnell T.P."/>
        </authorList>
    </citation>
    <scope>NUCLEOTIDE SEQUENCE [LARGE SCALE GENOMIC DNA]</scope>
    <source>
        <strain evidence="7">cv. Kellogg 1175</strain>
        <tissue evidence="6">Leaf</tissue>
    </source>
</reference>
<dbReference type="InterPro" id="IPR050231">
    <property type="entry name" value="Iron_ascorbate_oxido_reductase"/>
</dbReference>
<keyword evidence="3" id="KW-0560">Oxidoreductase</keyword>
<sequence>MTTMASPTSPAAAAPDFELRSAERVPESYAWPGLDDCPSVESAAGRDAVPVVDLLGDDPVAAVARAAEEWGAFLLVGHGVPAHVAARLEEQVARLFALPAPDKARAGRRPGETSGYGRPPLEQQFSRLMWSEAYSFPAADARGEFRRVWPDGGGDYLRFWYVVTCAALLTSRVICMSRSSC</sequence>
<dbReference type="Pfam" id="PF14226">
    <property type="entry name" value="DIOX_N"/>
    <property type="match status" value="1"/>
</dbReference>
<dbReference type="GO" id="GO:0051213">
    <property type="term" value="F:dioxygenase activity"/>
    <property type="evidence" value="ECO:0007669"/>
    <property type="project" value="UniProtKB-KW"/>
</dbReference>
<gene>
    <name evidence="6" type="ORF">BAE44_0012449</name>
</gene>
<dbReference type="Proteomes" id="UP000095767">
    <property type="component" value="Unassembled WGS sequence"/>
</dbReference>
<dbReference type="SUPFAM" id="SSF51197">
    <property type="entry name" value="Clavaminate synthase-like"/>
    <property type="match status" value="1"/>
</dbReference>
<dbReference type="PANTHER" id="PTHR47990">
    <property type="entry name" value="2-OXOGLUTARATE (2OG) AND FE(II)-DEPENDENT OXYGENASE SUPERFAMILY PROTEIN-RELATED"/>
    <property type="match status" value="1"/>
</dbReference>